<accession>A0A381W1N9</accession>
<proteinExistence type="predicted"/>
<name>A0A381W1N9_9ZZZZ</name>
<dbReference type="AlphaFoldDB" id="A0A381W1N9"/>
<reference evidence="1" key="1">
    <citation type="submission" date="2018-05" db="EMBL/GenBank/DDBJ databases">
        <authorList>
            <person name="Lanie J.A."/>
            <person name="Ng W.-L."/>
            <person name="Kazmierczak K.M."/>
            <person name="Andrzejewski T.M."/>
            <person name="Davidsen T.M."/>
            <person name="Wayne K.J."/>
            <person name="Tettelin H."/>
            <person name="Glass J.I."/>
            <person name="Rusch D."/>
            <person name="Podicherti R."/>
            <person name="Tsui H.-C.T."/>
            <person name="Winkler M.E."/>
        </authorList>
    </citation>
    <scope>NUCLEOTIDE SEQUENCE</scope>
</reference>
<sequence>MPPSFGQILPTVPRNVFRFTLENYAADSDWNLDDQEFNLRGIGRAYFDHMTKNDSGYFSASQDLYHMGDQFIDSVNTVQSYLNEFNEVHGTNLPVFGVTGYGNLDTTKQILVSGKFLESRERMESGWRYKIDYGMSDQITLTVKVPIVNSLKEKYNVSAQADPIAGINGLITYHETSKTYIDSFFQTNTYANLPIDQRNTLELIYDDFYTADGDHSVLWALYSLSDPLTNGFIDPRFFPEEIGKDTVTLLDLKEYYYPTEKNGSGVNDISLGVTMLLKGSPSWSQMSKGVLYGKLFVSIPFGYTIQSFSDSDVGSNQFEQLNVGAGVTRWTVGLFGGYNNVKKLRTRLYVSLDLINSTSELLNTPVSIFSGIHTNPDSIINIVGNTYKFKEGNWVKSLAGFEVQPISGRTLFKIESHHISKGQDLFTSKDDYWGSWMNSHEGYDSGWNRWDIRTEIWFLNSNSINRIGPFSFDIVFGAQFTINTKYTYNGYQVFTGLTTYLQGW</sequence>
<evidence type="ECO:0000313" key="1">
    <source>
        <dbReference type="EMBL" id="SVA46466.1"/>
    </source>
</evidence>
<organism evidence="1">
    <name type="scientific">marine metagenome</name>
    <dbReference type="NCBI Taxonomy" id="408172"/>
    <lineage>
        <taxon>unclassified sequences</taxon>
        <taxon>metagenomes</taxon>
        <taxon>ecological metagenomes</taxon>
    </lineage>
</organism>
<dbReference type="EMBL" id="UINC01010448">
    <property type="protein sequence ID" value="SVA46466.1"/>
    <property type="molecule type" value="Genomic_DNA"/>
</dbReference>
<protein>
    <submittedName>
        <fullName evidence="1">Uncharacterized protein</fullName>
    </submittedName>
</protein>
<gene>
    <name evidence="1" type="ORF">METZ01_LOCUS99320</name>
</gene>